<accession>B4PT09</accession>
<keyword evidence="9" id="KW-1185">Reference proteome</keyword>
<dbReference type="Proteomes" id="UP000002282">
    <property type="component" value="Chromosome 3R"/>
</dbReference>
<comment type="subcellular location">
    <subcellularLocation>
        <location evidence="1">Golgi apparatus membrane</location>
        <topology evidence="1">Single-pass type II membrane protein</topology>
    </subcellularLocation>
</comment>
<dbReference type="InterPro" id="IPR029044">
    <property type="entry name" value="Nucleotide-diphossugar_trans"/>
</dbReference>
<evidence type="ECO:0000256" key="2">
    <source>
        <dbReference type="ARBA" id="ARBA00009003"/>
    </source>
</evidence>
<dbReference type="Pfam" id="PF04488">
    <property type="entry name" value="Gly_transf_sug"/>
    <property type="match status" value="1"/>
</dbReference>
<dbReference type="KEGG" id="dya:Dyak_GE23622"/>
<evidence type="ECO:0000256" key="5">
    <source>
        <dbReference type="ARBA" id="ARBA00023034"/>
    </source>
</evidence>
<name>B4PT09_DROYA</name>
<evidence type="ECO:0000313" key="8">
    <source>
        <dbReference type="EMBL" id="EDW98696.1"/>
    </source>
</evidence>
<comment type="similarity">
    <text evidence="2">Belongs to the glycosyltransferase 32 family.</text>
</comment>
<dbReference type="GO" id="GO:0035248">
    <property type="term" value="F:alpha-1,4-N-acetylgalactosaminyltransferase activity"/>
    <property type="evidence" value="ECO:0007669"/>
    <property type="project" value="EnsemblMetazoa"/>
</dbReference>
<feature type="domain" description="Alpha 1,4-glycosyltransferase" evidence="7">
    <location>
        <begin position="266"/>
        <end position="394"/>
    </location>
</feature>
<dbReference type="HOGENOM" id="CLU_049512_0_1_1"/>
<evidence type="ECO:0000313" key="9">
    <source>
        <dbReference type="Proteomes" id="UP000002282"/>
    </source>
</evidence>
<dbReference type="InterPro" id="IPR007577">
    <property type="entry name" value="GlycoTrfase_DXD_sugar-bd_CS"/>
</dbReference>
<sequence>MKVSRTLIVVGSLLLVLSIVLTFKWIEYNRAYHKAHTEPKNSTTKAIPLEKKTIERQVKNKKQVQNPLPKKAAKSVANQPKFKRKFTRKIPVIPLLDVLRARKQPSRGRSIFFHETTNFRRLEKSALVQLTARSACAIESAALHNPGLTVFVLFAGATHRPLSGDPLIKALHKYNNIRLRHLNLWRYAAGTPITKWLNSGKLFKSKFLFPHVSDLLRYVTLYKYGGLYLDLDVVVQQNLEKMPPNFTGAESNKSLACGVMKMSSAGLGHKIATMCLRDLEANYKGDKWGTNGPGVITRVAKKQCKTENVKAMINNSKGCNGFRVYDPNAFYAIPWLQWKDFFLPNRLNVTMRRVSKSPVVHVWNKFSKGWKLKTKDSCAYISLAKTHCPRSFAAAGPFF</sequence>
<dbReference type="PhylomeDB" id="B4PT09"/>
<keyword evidence="5" id="KW-0333">Golgi apparatus</keyword>
<dbReference type="OMA" id="HKIATMC"/>
<dbReference type="Pfam" id="PF04572">
    <property type="entry name" value="Gb3_synth"/>
    <property type="match status" value="1"/>
</dbReference>
<evidence type="ECO:0000256" key="6">
    <source>
        <dbReference type="ARBA" id="ARBA00023136"/>
    </source>
</evidence>
<evidence type="ECO:0000256" key="3">
    <source>
        <dbReference type="ARBA" id="ARBA00022676"/>
    </source>
</evidence>
<reference evidence="8 9" key="2">
    <citation type="journal article" date="2007" name="PLoS Biol.">
        <title>Principles of genome evolution in the Drosophila melanogaster species group.</title>
        <authorList>
            <person name="Ranz J.M."/>
            <person name="Maurin D."/>
            <person name="Chan Y.S."/>
            <person name="von Grotthuss M."/>
            <person name="Hillier L.W."/>
            <person name="Roote J."/>
            <person name="Ashburner M."/>
            <person name="Bergman C.M."/>
        </authorList>
    </citation>
    <scope>NUCLEOTIDE SEQUENCE [LARGE SCALE GENOMIC DNA]</scope>
    <source>
        <strain evidence="9">Tai18E2 / Tucson 14021-0261.01</strain>
    </source>
</reference>
<proteinExistence type="inferred from homology"/>
<dbReference type="Gene3D" id="3.90.550.20">
    <property type="match status" value="1"/>
</dbReference>
<keyword evidence="4" id="KW-0808">Transferase</keyword>
<dbReference type="AlphaFoldDB" id="B4PT09"/>
<evidence type="ECO:0000256" key="4">
    <source>
        <dbReference type="ARBA" id="ARBA00022679"/>
    </source>
</evidence>
<evidence type="ECO:0000259" key="7">
    <source>
        <dbReference type="Pfam" id="PF04572"/>
    </source>
</evidence>
<protein>
    <recommendedName>
        <fullName evidence="7">Alpha 1,4-glycosyltransferase domain-containing protein</fullName>
    </recommendedName>
</protein>
<dbReference type="EMBL" id="CM000160">
    <property type="protein sequence ID" value="EDW98696.1"/>
    <property type="molecule type" value="Genomic_DNA"/>
</dbReference>
<dbReference type="PANTHER" id="PTHR12042">
    <property type="entry name" value="LACTOSYLCERAMIDE 4-ALPHA-GALACTOSYLTRANSFERASE ALPHA- 1,4-GALACTOSYLTRANSFERASE"/>
    <property type="match status" value="1"/>
</dbReference>
<dbReference type="GO" id="GO:0006679">
    <property type="term" value="P:glucosylceramide biosynthetic process"/>
    <property type="evidence" value="ECO:0007669"/>
    <property type="project" value="EnsemblMetazoa"/>
</dbReference>
<evidence type="ECO:0000256" key="1">
    <source>
        <dbReference type="ARBA" id="ARBA00004323"/>
    </source>
</evidence>
<dbReference type="PANTHER" id="PTHR12042:SF21">
    <property type="entry name" value="ALPHA1,4-GALACTOSYLTRANSFERASE 1-RELATED"/>
    <property type="match status" value="1"/>
</dbReference>
<keyword evidence="6" id="KW-0472">Membrane</keyword>
<dbReference type="OrthoDB" id="7843114at2759"/>
<reference evidence="8 9" key="1">
    <citation type="journal article" date="2007" name="Nature">
        <title>Evolution of genes and genomes on the Drosophila phylogeny.</title>
        <authorList>
            <consortium name="Drosophila 12 Genomes Consortium"/>
            <person name="Clark A.G."/>
            <person name="Eisen M.B."/>
            <person name="Smith D.R."/>
            <person name="Bergman C.M."/>
            <person name="Oliver B."/>
            <person name="Markow T.A."/>
            <person name="Kaufman T.C."/>
            <person name="Kellis M."/>
            <person name="Gelbart W."/>
            <person name="Iyer V.N."/>
            <person name="Pollard D.A."/>
            <person name="Sackton T.B."/>
            <person name="Larracuente A.M."/>
            <person name="Singh N.D."/>
            <person name="Abad J.P."/>
            <person name="Abt D.N."/>
            <person name="Adryan B."/>
            <person name="Aguade M."/>
            <person name="Akashi H."/>
            <person name="Anderson W.W."/>
            <person name="Aquadro C.F."/>
            <person name="Ardell D.H."/>
            <person name="Arguello R."/>
            <person name="Artieri C.G."/>
            <person name="Barbash D.A."/>
            <person name="Barker D."/>
            <person name="Barsanti P."/>
            <person name="Batterham P."/>
            <person name="Batzoglou S."/>
            <person name="Begun D."/>
            <person name="Bhutkar A."/>
            <person name="Blanco E."/>
            <person name="Bosak S.A."/>
            <person name="Bradley R.K."/>
            <person name="Brand A.D."/>
            <person name="Brent M.R."/>
            <person name="Brooks A.N."/>
            <person name="Brown R.H."/>
            <person name="Butlin R.K."/>
            <person name="Caggese C."/>
            <person name="Calvi B.R."/>
            <person name="Bernardo de Carvalho A."/>
            <person name="Caspi A."/>
            <person name="Castrezana S."/>
            <person name="Celniker S.E."/>
            <person name="Chang J.L."/>
            <person name="Chapple C."/>
            <person name="Chatterji S."/>
            <person name="Chinwalla A."/>
            <person name="Civetta A."/>
            <person name="Clifton S.W."/>
            <person name="Comeron J.M."/>
            <person name="Costello J.C."/>
            <person name="Coyne J.A."/>
            <person name="Daub J."/>
            <person name="David R.G."/>
            <person name="Delcher A.L."/>
            <person name="Delehaunty K."/>
            <person name="Do C.B."/>
            <person name="Ebling H."/>
            <person name="Edwards K."/>
            <person name="Eickbush T."/>
            <person name="Evans J.D."/>
            <person name="Filipski A."/>
            <person name="Findeiss S."/>
            <person name="Freyhult E."/>
            <person name="Fulton L."/>
            <person name="Fulton R."/>
            <person name="Garcia A.C."/>
            <person name="Gardiner A."/>
            <person name="Garfield D.A."/>
            <person name="Garvin B.E."/>
            <person name="Gibson G."/>
            <person name="Gilbert D."/>
            <person name="Gnerre S."/>
            <person name="Godfrey J."/>
            <person name="Good R."/>
            <person name="Gotea V."/>
            <person name="Gravely B."/>
            <person name="Greenberg A.J."/>
            <person name="Griffiths-Jones S."/>
            <person name="Gross S."/>
            <person name="Guigo R."/>
            <person name="Gustafson E.A."/>
            <person name="Haerty W."/>
            <person name="Hahn M.W."/>
            <person name="Halligan D.L."/>
            <person name="Halpern A.L."/>
            <person name="Halter G.M."/>
            <person name="Han M.V."/>
            <person name="Heger A."/>
            <person name="Hillier L."/>
            <person name="Hinrichs A.S."/>
            <person name="Holmes I."/>
            <person name="Hoskins R.A."/>
            <person name="Hubisz M.J."/>
            <person name="Hultmark D."/>
            <person name="Huntley M.A."/>
            <person name="Jaffe D.B."/>
            <person name="Jagadeeshan S."/>
            <person name="Jeck W.R."/>
            <person name="Johnson J."/>
            <person name="Jones C.D."/>
            <person name="Jordan W.C."/>
            <person name="Karpen G.H."/>
            <person name="Kataoka E."/>
            <person name="Keightley P.D."/>
            <person name="Kheradpour P."/>
            <person name="Kirkness E.F."/>
            <person name="Koerich L.B."/>
            <person name="Kristiansen K."/>
            <person name="Kudrna D."/>
            <person name="Kulathinal R.J."/>
            <person name="Kumar S."/>
            <person name="Kwok R."/>
            <person name="Lander E."/>
            <person name="Langley C.H."/>
            <person name="Lapoint R."/>
            <person name="Lazzaro B.P."/>
            <person name="Lee S.J."/>
            <person name="Levesque L."/>
            <person name="Li R."/>
            <person name="Lin C.F."/>
            <person name="Lin M.F."/>
            <person name="Lindblad-Toh K."/>
            <person name="Llopart A."/>
            <person name="Long M."/>
            <person name="Low L."/>
            <person name="Lozovsky E."/>
            <person name="Lu J."/>
            <person name="Luo M."/>
            <person name="Machado C.A."/>
            <person name="Makalowski W."/>
            <person name="Marzo M."/>
            <person name="Matsuda M."/>
            <person name="Matzkin L."/>
            <person name="McAllister B."/>
            <person name="McBride C.S."/>
            <person name="McKernan B."/>
            <person name="McKernan K."/>
            <person name="Mendez-Lago M."/>
            <person name="Minx P."/>
            <person name="Mollenhauer M.U."/>
            <person name="Montooth K."/>
            <person name="Mount S.M."/>
            <person name="Mu X."/>
            <person name="Myers E."/>
            <person name="Negre B."/>
            <person name="Newfeld S."/>
            <person name="Nielsen R."/>
            <person name="Noor M.A."/>
            <person name="O'Grady P."/>
            <person name="Pachter L."/>
            <person name="Papaceit M."/>
            <person name="Parisi M.J."/>
            <person name="Parisi M."/>
            <person name="Parts L."/>
            <person name="Pedersen J.S."/>
            <person name="Pesole G."/>
            <person name="Phillippy A.M."/>
            <person name="Ponting C.P."/>
            <person name="Pop M."/>
            <person name="Porcelli D."/>
            <person name="Powell J.R."/>
            <person name="Prohaska S."/>
            <person name="Pruitt K."/>
            <person name="Puig M."/>
            <person name="Quesneville H."/>
            <person name="Ram K.R."/>
            <person name="Rand D."/>
            <person name="Rasmussen M.D."/>
            <person name="Reed L.K."/>
            <person name="Reenan R."/>
            <person name="Reily A."/>
            <person name="Remington K.A."/>
            <person name="Rieger T.T."/>
            <person name="Ritchie M.G."/>
            <person name="Robin C."/>
            <person name="Rogers Y.H."/>
            <person name="Rohde C."/>
            <person name="Rozas J."/>
            <person name="Rubenfield M.J."/>
            <person name="Ruiz A."/>
            <person name="Russo S."/>
            <person name="Salzberg S.L."/>
            <person name="Sanchez-Gracia A."/>
            <person name="Saranga D.J."/>
            <person name="Sato H."/>
            <person name="Schaeffer S.W."/>
            <person name="Schatz M.C."/>
            <person name="Schlenke T."/>
            <person name="Schwartz R."/>
            <person name="Segarra C."/>
            <person name="Singh R.S."/>
            <person name="Sirot L."/>
            <person name="Sirota M."/>
            <person name="Sisneros N.B."/>
            <person name="Smith C.D."/>
            <person name="Smith T.F."/>
            <person name="Spieth J."/>
            <person name="Stage D.E."/>
            <person name="Stark A."/>
            <person name="Stephan W."/>
            <person name="Strausberg R.L."/>
            <person name="Strempel S."/>
            <person name="Sturgill D."/>
            <person name="Sutton G."/>
            <person name="Sutton G.G."/>
            <person name="Tao W."/>
            <person name="Teichmann S."/>
            <person name="Tobari Y.N."/>
            <person name="Tomimura Y."/>
            <person name="Tsolas J.M."/>
            <person name="Valente V.L."/>
            <person name="Venter E."/>
            <person name="Venter J.C."/>
            <person name="Vicario S."/>
            <person name="Vieira F.G."/>
            <person name="Vilella A.J."/>
            <person name="Villasante A."/>
            <person name="Walenz B."/>
            <person name="Wang J."/>
            <person name="Wasserman M."/>
            <person name="Watts T."/>
            <person name="Wilson D."/>
            <person name="Wilson R.K."/>
            <person name="Wing R.A."/>
            <person name="Wolfner M.F."/>
            <person name="Wong A."/>
            <person name="Wong G.K."/>
            <person name="Wu C.I."/>
            <person name="Wu G."/>
            <person name="Yamamoto D."/>
            <person name="Yang H.P."/>
            <person name="Yang S.P."/>
            <person name="Yorke J.A."/>
            <person name="Yoshida K."/>
            <person name="Zdobnov E."/>
            <person name="Zhang P."/>
            <person name="Zhang Y."/>
            <person name="Zimin A.V."/>
            <person name="Baldwin J."/>
            <person name="Abdouelleil A."/>
            <person name="Abdulkadir J."/>
            <person name="Abebe A."/>
            <person name="Abera B."/>
            <person name="Abreu J."/>
            <person name="Acer S.C."/>
            <person name="Aftuck L."/>
            <person name="Alexander A."/>
            <person name="An P."/>
            <person name="Anderson E."/>
            <person name="Anderson S."/>
            <person name="Arachi H."/>
            <person name="Azer M."/>
            <person name="Bachantsang P."/>
            <person name="Barry A."/>
            <person name="Bayul T."/>
            <person name="Berlin A."/>
            <person name="Bessette D."/>
            <person name="Bloom T."/>
            <person name="Blye J."/>
            <person name="Boguslavskiy L."/>
            <person name="Bonnet C."/>
            <person name="Boukhgalter B."/>
            <person name="Bourzgui I."/>
            <person name="Brown A."/>
            <person name="Cahill P."/>
            <person name="Channer S."/>
            <person name="Cheshatsang Y."/>
            <person name="Chuda L."/>
            <person name="Citroen M."/>
            <person name="Collymore A."/>
            <person name="Cooke P."/>
            <person name="Costello M."/>
            <person name="D'Aco K."/>
            <person name="Daza R."/>
            <person name="De Haan G."/>
            <person name="DeGray S."/>
            <person name="DeMaso C."/>
            <person name="Dhargay N."/>
            <person name="Dooley K."/>
            <person name="Dooley E."/>
            <person name="Doricent M."/>
            <person name="Dorje P."/>
            <person name="Dorjee K."/>
            <person name="Dupes A."/>
            <person name="Elong R."/>
            <person name="Falk J."/>
            <person name="Farina A."/>
            <person name="Faro S."/>
            <person name="Ferguson D."/>
            <person name="Fisher S."/>
            <person name="Foley C.D."/>
            <person name="Franke A."/>
            <person name="Friedrich D."/>
            <person name="Gadbois L."/>
            <person name="Gearin G."/>
            <person name="Gearin C.R."/>
            <person name="Giannoukos G."/>
            <person name="Goode T."/>
            <person name="Graham J."/>
            <person name="Grandbois E."/>
            <person name="Grewal S."/>
            <person name="Gyaltsen K."/>
            <person name="Hafez N."/>
            <person name="Hagos B."/>
            <person name="Hall J."/>
            <person name="Henson C."/>
            <person name="Hollinger A."/>
            <person name="Honan T."/>
            <person name="Huard M.D."/>
            <person name="Hughes L."/>
            <person name="Hurhula B."/>
            <person name="Husby M.E."/>
            <person name="Kamat A."/>
            <person name="Kanga B."/>
            <person name="Kashin S."/>
            <person name="Khazanovich D."/>
            <person name="Kisner P."/>
            <person name="Lance K."/>
            <person name="Lara M."/>
            <person name="Lee W."/>
            <person name="Lennon N."/>
            <person name="Letendre F."/>
            <person name="LeVine R."/>
            <person name="Lipovsky A."/>
            <person name="Liu X."/>
            <person name="Liu J."/>
            <person name="Liu S."/>
            <person name="Lokyitsang T."/>
            <person name="Lokyitsang Y."/>
            <person name="Lubonja R."/>
            <person name="Lui A."/>
            <person name="MacDonald P."/>
            <person name="Magnisalis V."/>
            <person name="Maru K."/>
            <person name="Matthews C."/>
            <person name="McCusker W."/>
            <person name="McDonough S."/>
            <person name="Mehta T."/>
            <person name="Meldrim J."/>
            <person name="Meneus L."/>
            <person name="Mihai O."/>
            <person name="Mihalev A."/>
            <person name="Mihova T."/>
            <person name="Mittelman R."/>
            <person name="Mlenga V."/>
            <person name="Montmayeur A."/>
            <person name="Mulrain L."/>
            <person name="Navidi A."/>
            <person name="Naylor J."/>
            <person name="Negash T."/>
            <person name="Nguyen T."/>
            <person name="Nguyen N."/>
            <person name="Nicol R."/>
            <person name="Norbu C."/>
            <person name="Norbu N."/>
            <person name="Novod N."/>
            <person name="O'Neill B."/>
            <person name="Osman S."/>
            <person name="Markiewicz E."/>
            <person name="Oyono O.L."/>
            <person name="Patti C."/>
            <person name="Phunkhang P."/>
            <person name="Pierre F."/>
            <person name="Priest M."/>
            <person name="Raghuraman S."/>
            <person name="Rege F."/>
            <person name="Reyes R."/>
            <person name="Rise C."/>
            <person name="Rogov P."/>
            <person name="Ross K."/>
            <person name="Ryan E."/>
            <person name="Settipalli S."/>
            <person name="Shea T."/>
            <person name="Sherpa N."/>
            <person name="Shi L."/>
            <person name="Shih D."/>
            <person name="Sparrow T."/>
            <person name="Spaulding J."/>
            <person name="Stalker J."/>
            <person name="Stange-Thomann N."/>
            <person name="Stavropoulos S."/>
            <person name="Stone C."/>
            <person name="Strader C."/>
            <person name="Tesfaye S."/>
            <person name="Thomson T."/>
            <person name="Thoulutsang Y."/>
            <person name="Thoulutsang D."/>
            <person name="Topham K."/>
            <person name="Topping I."/>
            <person name="Tsamla T."/>
            <person name="Vassiliev H."/>
            <person name="Vo A."/>
            <person name="Wangchuk T."/>
            <person name="Wangdi T."/>
            <person name="Weiand M."/>
            <person name="Wilkinson J."/>
            <person name="Wilson A."/>
            <person name="Yadav S."/>
            <person name="Young G."/>
            <person name="Yu Q."/>
            <person name="Zembek L."/>
            <person name="Zhong D."/>
            <person name="Zimmer A."/>
            <person name="Zwirko Z."/>
            <person name="Jaffe D.B."/>
            <person name="Alvarez P."/>
            <person name="Brockman W."/>
            <person name="Butler J."/>
            <person name="Chin C."/>
            <person name="Gnerre S."/>
            <person name="Grabherr M."/>
            <person name="Kleber M."/>
            <person name="Mauceli E."/>
            <person name="MacCallum I."/>
        </authorList>
    </citation>
    <scope>NUCLEOTIDE SEQUENCE [LARGE SCALE GENOMIC DNA]</scope>
    <source>
        <strain evidence="9">Tai18E2 / Tucson 14021-0261.01</strain>
    </source>
</reference>
<dbReference type="eggNOG" id="KOG1928">
    <property type="taxonomic scope" value="Eukaryota"/>
</dbReference>
<dbReference type="GO" id="GO:0000139">
    <property type="term" value="C:Golgi membrane"/>
    <property type="evidence" value="ECO:0007669"/>
    <property type="project" value="UniProtKB-SubCell"/>
</dbReference>
<organism evidence="8 9">
    <name type="scientific">Drosophila yakuba</name>
    <name type="common">Fruit fly</name>
    <dbReference type="NCBI Taxonomy" id="7245"/>
    <lineage>
        <taxon>Eukaryota</taxon>
        <taxon>Metazoa</taxon>
        <taxon>Ecdysozoa</taxon>
        <taxon>Arthropoda</taxon>
        <taxon>Hexapoda</taxon>
        <taxon>Insecta</taxon>
        <taxon>Pterygota</taxon>
        <taxon>Neoptera</taxon>
        <taxon>Endopterygota</taxon>
        <taxon>Diptera</taxon>
        <taxon>Brachycera</taxon>
        <taxon>Muscomorpha</taxon>
        <taxon>Ephydroidea</taxon>
        <taxon>Drosophilidae</taxon>
        <taxon>Drosophila</taxon>
        <taxon>Sophophora</taxon>
    </lineage>
</organism>
<keyword evidence="3" id="KW-0328">Glycosyltransferase</keyword>
<gene>
    <name evidence="8" type="primary">Dyak\GE23622</name>
    <name evidence="8" type="synonym">dyak_GLEANR_7393</name>
    <name evidence="8" type="synonym">GE23622</name>
    <name evidence="8" type="ORF">Dyak_GE23622</name>
</gene>
<dbReference type="InterPro" id="IPR051981">
    <property type="entry name" value="Glycosyltransf_32"/>
</dbReference>
<dbReference type="SUPFAM" id="SSF53448">
    <property type="entry name" value="Nucleotide-diphospho-sugar transferases"/>
    <property type="match status" value="1"/>
</dbReference>
<dbReference type="InterPro" id="IPR007652">
    <property type="entry name" value="A1-4-GlycosylTfrase_dom"/>
</dbReference>